<dbReference type="AlphaFoldDB" id="I4EMD4"/>
<dbReference type="Proteomes" id="UP000004221">
    <property type="component" value="Unassembled WGS sequence"/>
</dbReference>
<keyword evidence="2" id="KW-1185">Reference proteome</keyword>
<protein>
    <recommendedName>
        <fullName evidence="3">HNH endonuclease</fullName>
    </recommendedName>
</protein>
<evidence type="ECO:0008006" key="3">
    <source>
        <dbReference type="Google" id="ProtNLM"/>
    </source>
</evidence>
<name>I4EMD4_9BACT</name>
<comment type="caution">
    <text evidence="1">The sequence shown here is derived from an EMBL/GenBank/DDBJ whole genome shotgun (WGS) entry which is preliminary data.</text>
</comment>
<accession>I4EMD4</accession>
<sequence length="120" mass="13695">MSYKDPAKDAASKKAWYLRNKEKVLRARDEYKARVLRWYEEYKQSLSCEACGESDPACIEFHHKDPSEKEFVISQAARAGYSKARLLAEMAKCHVLCSNCHRKAHAGSLPQYAPVTQLAE</sequence>
<dbReference type="EMBL" id="CAGS01000550">
    <property type="protein sequence ID" value="CCF85847.1"/>
    <property type="molecule type" value="Genomic_DNA"/>
</dbReference>
<organism evidence="1 2">
    <name type="scientific">Nitrolancea hollandica Lb</name>
    <dbReference type="NCBI Taxonomy" id="1129897"/>
    <lineage>
        <taxon>Bacteria</taxon>
        <taxon>Pseudomonadati</taxon>
        <taxon>Thermomicrobiota</taxon>
        <taxon>Thermomicrobia</taxon>
        <taxon>Sphaerobacterales</taxon>
        <taxon>Sphaerobacterineae</taxon>
        <taxon>Sphaerobacteraceae</taxon>
        <taxon>Nitrolancea</taxon>
    </lineage>
</organism>
<gene>
    <name evidence="1" type="ORF">NITHO_5940002</name>
</gene>
<evidence type="ECO:0000313" key="2">
    <source>
        <dbReference type="Proteomes" id="UP000004221"/>
    </source>
</evidence>
<evidence type="ECO:0000313" key="1">
    <source>
        <dbReference type="EMBL" id="CCF85847.1"/>
    </source>
</evidence>
<reference evidence="1 2" key="1">
    <citation type="journal article" date="2012" name="ISME J.">
        <title>Nitrification expanded: discovery, physiology and genomics of a nitrite-oxidizing bacterium from the phylum Chloroflexi.</title>
        <authorList>
            <person name="Sorokin D.Y."/>
            <person name="Lucker S."/>
            <person name="Vejmelkova D."/>
            <person name="Kostrikina N.A."/>
            <person name="Kleerebezem R."/>
            <person name="Rijpstra W.I."/>
            <person name="Damste J.S."/>
            <person name="Le Paslier D."/>
            <person name="Muyzer G."/>
            <person name="Wagner M."/>
            <person name="van Loosdrecht M.C."/>
            <person name="Daims H."/>
        </authorList>
    </citation>
    <scope>NUCLEOTIDE SEQUENCE [LARGE SCALE GENOMIC DNA]</scope>
    <source>
        <strain evidence="2">none</strain>
    </source>
</reference>
<proteinExistence type="predicted"/>